<protein>
    <recommendedName>
        <fullName evidence="12">Cytochrome P450</fullName>
    </recommendedName>
</protein>
<keyword evidence="4 7" id="KW-0479">Metal-binding</keyword>
<proteinExistence type="inferred from homology"/>
<dbReference type="EMBL" id="KI630319">
    <property type="protein sequence ID" value="EYU41723.1"/>
    <property type="molecule type" value="Genomic_DNA"/>
</dbReference>
<keyword evidence="6 7" id="KW-0408">Iron</keyword>
<dbReference type="AlphaFoldDB" id="A0A022RPK2"/>
<dbReference type="GO" id="GO:0016705">
    <property type="term" value="F:oxidoreductase activity, acting on paired donors, with incorporation or reduction of molecular oxygen"/>
    <property type="evidence" value="ECO:0007669"/>
    <property type="project" value="InterPro"/>
</dbReference>
<evidence type="ECO:0000256" key="5">
    <source>
        <dbReference type="ARBA" id="ARBA00023002"/>
    </source>
</evidence>
<dbReference type="KEGG" id="egt:105952786"/>
<dbReference type="GO" id="GO:0005506">
    <property type="term" value="F:iron ion binding"/>
    <property type="evidence" value="ECO:0007669"/>
    <property type="project" value="InterPro"/>
</dbReference>
<evidence type="ECO:0000256" key="2">
    <source>
        <dbReference type="ARBA" id="ARBA00004167"/>
    </source>
</evidence>
<evidence type="ECO:0000256" key="3">
    <source>
        <dbReference type="ARBA" id="ARBA00010617"/>
    </source>
</evidence>
<dbReference type="OMA" id="CAKYILA"/>
<dbReference type="OrthoDB" id="1470350at2759"/>
<reference evidence="10 11" key="1">
    <citation type="journal article" date="2013" name="Proc. Natl. Acad. Sci. U.S.A.">
        <title>Fine-scale variation in meiotic recombination in Mimulus inferred from population shotgun sequencing.</title>
        <authorList>
            <person name="Hellsten U."/>
            <person name="Wright K.M."/>
            <person name="Jenkins J."/>
            <person name="Shu S."/>
            <person name="Yuan Y."/>
            <person name="Wessler S.R."/>
            <person name="Schmutz J."/>
            <person name="Willis J.H."/>
            <person name="Rokhsar D.S."/>
        </authorList>
    </citation>
    <scope>NUCLEOTIDE SEQUENCE [LARGE SCALE GENOMIC DNA]</scope>
    <source>
        <strain evidence="11">cv. DUN x IM62</strain>
    </source>
</reference>
<evidence type="ECO:0000256" key="4">
    <source>
        <dbReference type="ARBA" id="ARBA00022723"/>
    </source>
</evidence>
<dbReference type="PRINTS" id="PR00463">
    <property type="entry name" value="EP450I"/>
</dbReference>
<feature type="transmembrane region" description="Helical" evidence="9">
    <location>
        <begin position="6"/>
        <end position="27"/>
    </location>
</feature>
<evidence type="ECO:0000256" key="8">
    <source>
        <dbReference type="RuleBase" id="RU000461"/>
    </source>
</evidence>
<dbReference type="InterPro" id="IPR002401">
    <property type="entry name" value="Cyt_P450_E_grp-I"/>
</dbReference>
<evidence type="ECO:0000256" key="9">
    <source>
        <dbReference type="SAM" id="Phobius"/>
    </source>
</evidence>
<dbReference type="eggNOG" id="KOG0157">
    <property type="taxonomic scope" value="Eukaryota"/>
</dbReference>
<keyword evidence="7 8" id="KW-0349">Heme</keyword>
<dbReference type="PROSITE" id="PS00086">
    <property type="entry name" value="CYTOCHROME_P450"/>
    <property type="match status" value="1"/>
</dbReference>
<evidence type="ECO:0000313" key="10">
    <source>
        <dbReference type="EMBL" id="EYU41723.1"/>
    </source>
</evidence>
<dbReference type="Pfam" id="PF00067">
    <property type="entry name" value="p450"/>
    <property type="match status" value="1"/>
</dbReference>
<keyword evidence="9" id="KW-0812">Transmembrane</keyword>
<evidence type="ECO:0000256" key="6">
    <source>
        <dbReference type="ARBA" id="ARBA00023004"/>
    </source>
</evidence>
<keyword evidence="9" id="KW-0472">Membrane</keyword>
<dbReference type="GO" id="GO:0006629">
    <property type="term" value="P:lipid metabolic process"/>
    <property type="evidence" value="ECO:0007669"/>
    <property type="project" value="UniProtKB-ARBA"/>
</dbReference>
<keyword evidence="11" id="KW-1185">Reference proteome</keyword>
<organism evidence="10 11">
    <name type="scientific">Erythranthe guttata</name>
    <name type="common">Yellow monkey flower</name>
    <name type="synonym">Mimulus guttatus</name>
    <dbReference type="NCBI Taxonomy" id="4155"/>
    <lineage>
        <taxon>Eukaryota</taxon>
        <taxon>Viridiplantae</taxon>
        <taxon>Streptophyta</taxon>
        <taxon>Embryophyta</taxon>
        <taxon>Tracheophyta</taxon>
        <taxon>Spermatophyta</taxon>
        <taxon>Magnoliopsida</taxon>
        <taxon>eudicotyledons</taxon>
        <taxon>Gunneridae</taxon>
        <taxon>Pentapetalae</taxon>
        <taxon>asterids</taxon>
        <taxon>lamiids</taxon>
        <taxon>Lamiales</taxon>
        <taxon>Phrymaceae</taxon>
        <taxon>Erythranthe</taxon>
    </lineage>
</organism>
<dbReference type="SUPFAM" id="SSF48264">
    <property type="entry name" value="Cytochrome P450"/>
    <property type="match status" value="1"/>
</dbReference>
<dbReference type="InterPro" id="IPR036396">
    <property type="entry name" value="Cyt_P450_sf"/>
</dbReference>
<dbReference type="InterPro" id="IPR001128">
    <property type="entry name" value="Cyt_P450"/>
</dbReference>
<dbReference type="CDD" id="cd11064">
    <property type="entry name" value="CYP86A"/>
    <property type="match status" value="1"/>
</dbReference>
<feature type="binding site" description="axial binding residue" evidence="7">
    <location>
        <position position="463"/>
    </location>
    <ligand>
        <name>heme</name>
        <dbReference type="ChEBI" id="CHEBI:30413"/>
    </ligand>
    <ligandPart>
        <name>Fe</name>
        <dbReference type="ChEBI" id="CHEBI:18248"/>
    </ligandPart>
</feature>
<accession>A0A022RPK2</accession>
<keyword evidence="8" id="KW-0503">Monooxygenase</keyword>
<evidence type="ECO:0000313" key="11">
    <source>
        <dbReference type="Proteomes" id="UP000030748"/>
    </source>
</evidence>
<sequence>MTIFKYPEIFLFFIPVNVIILCVWRICNRKSYGKKTSLPTNWPLVGMLPAIQRNRHRMQDYITEILIESGGTFQFKFPHFLNMDTLITSNPDNINHIFTKNFSNYPKGPEFKKIFEELGDSIFSVDNELWEFQRRTTHSFMTHPEFNSLLEGVVWQKVENGLLPVLDHFLQGNIDFDLQDVFQRFTFDSICKLVLDFDPKSLCVDLPVIPSMKAFCDSIEAVFHRHILPEFVWKLQKRLGIGRERKLLEGRKIVDEFIYPLLAINNDDDNLNLLTNFTKAYEEKNVSSLLRGDSSRNKFMRDTVLGLLLAGRDTSSTCLTWVLYLITKNPATIAKILEEIETALVHLKGKDGRIKWELFTVKESKKLIYLHAALCESLRLYPPGPLEHKSPMKSDNLPSGHYIKEDAKVILSFYSIGRMESVWGKDCLEFKPERWISTTSSTAIIKHVPSYKFPVFNIGPRTCLGKEMAFFEMKMVAATIIYHYNIHLVEGHPVIPRHDCIILEMKHGLRVKLSKRNF</sequence>
<dbReference type="PRINTS" id="PR00385">
    <property type="entry name" value="P450"/>
</dbReference>
<dbReference type="STRING" id="4155.A0A022RPK2"/>
<gene>
    <name evidence="10" type="ORF">MIMGU_mgv1a021724mg</name>
</gene>
<comment type="subcellular location">
    <subcellularLocation>
        <location evidence="2">Membrane</location>
        <topology evidence="2">Single-pass membrane protein</topology>
    </subcellularLocation>
</comment>
<keyword evidence="5 8" id="KW-0560">Oxidoreductase</keyword>
<dbReference type="Proteomes" id="UP000030748">
    <property type="component" value="Unassembled WGS sequence"/>
</dbReference>
<comment type="similarity">
    <text evidence="3 8">Belongs to the cytochrome P450 family.</text>
</comment>
<dbReference type="Gene3D" id="1.10.630.10">
    <property type="entry name" value="Cytochrome P450"/>
    <property type="match status" value="1"/>
</dbReference>
<comment type="cofactor">
    <cofactor evidence="1 7">
        <name>heme</name>
        <dbReference type="ChEBI" id="CHEBI:30413"/>
    </cofactor>
</comment>
<evidence type="ECO:0000256" key="7">
    <source>
        <dbReference type="PIRSR" id="PIRSR602401-1"/>
    </source>
</evidence>
<evidence type="ECO:0008006" key="12">
    <source>
        <dbReference type="Google" id="ProtNLM"/>
    </source>
</evidence>
<dbReference type="PhylomeDB" id="A0A022RPK2"/>
<dbReference type="InterPro" id="IPR017972">
    <property type="entry name" value="Cyt_P450_CS"/>
</dbReference>
<dbReference type="GO" id="GO:0016020">
    <property type="term" value="C:membrane"/>
    <property type="evidence" value="ECO:0007669"/>
    <property type="project" value="UniProtKB-SubCell"/>
</dbReference>
<dbReference type="PANTHER" id="PTHR24296">
    <property type="entry name" value="CYTOCHROME P450"/>
    <property type="match status" value="1"/>
</dbReference>
<dbReference type="GO" id="GO:0004497">
    <property type="term" value="F:monooxygenase activity"/>
    <property type="evidence" value="ECO:0007669"/>
    <property type="project" value="UniProtKB-KW"/>
</dbReference>
<evidence type="ECO:0000256" key="1">
    <source>
        <dbReference type="ARBA" id="ARBA00001971"/>
    </source>
</evidence>
<dbReference type="GO" id="GO:0020037">
    <property type="term" value="F:heme binding"/>
    <property type="evidence" value="ECO:0007669"/>
    <property type="project" value="InterPro"/>
</dbReference>
<keyword evidence="9" id="KW-1133">Transmembrane helix</keyword>
<name>A0A022RPK2_ERYGU</name>